<dbReference type="EMBL" id="LR796149">
    <property type="protein sequence ID" value="CAB4121676.1"/>
    <property type="molecule type" value="Genomic_DNA"/>
</dbReference>
<name>A0A6J5LEY8_9CAUD</name>
<gene>
    <name evidence="5" type="ORF">UFOVP1357_24</name>
    <name evidence="1" type="ORF">UFOVP18_49</name>
    <name evidence="3" type="ORF">UFOVP258_42</name>
    <name evidence="4" type="ORF">UFOVP502_34</name>
    <name evidence="2" type="ORF">UFOVP82_51</name>
</gene>
<evidence type="ECO:0000313" key="4">
    <source>
        <dbReference type="EMBL" id="CAB4146519.1"/>
    </source>
</evidence>
<reference evidence="3" key="1">
    <citation type="submission" date="2020-04" db="EMBL/GenBank/DDBJ databases">
        <authorList>
            <person name="Chiriac C."/>
            <person name="Salcher M."/>
            <person name="Ghai R."/>
            <person name="Kavagutti S V."/>
        </authorList>
    </citation>
    <scope>NUCLEOTIDE SEQUENCE</scope>
</reference>
<dbReference type="EMBL" id="LR796201">
    <property type="protein sequence ID" value="CAB4127077.1"/>
    <property type="molecule type" value="Genomic_DNA"/>
</dbReference>
<dbReference type="EMBL" id="LR797304">
    <property type="protein sequence ID" value="CAB4200007.1"/>
    <property type="molecule type" value="Genomic_DNA"/>
</dbReference>
<dbReference type="EMBL" id="LR796264">
    <property type="protein sequence ID" value="CAB4132625.1"/>
    <property type="molecule type" value="Genomic_DNA"/>
</dbReference>
<accession>A0A6J5LEY8</accession>
<organism evidence="3">
    <name type="scientific">uncultured Caudovirales phage</name>
    <dbReference type="NCBI Taxonomy" id="2100421"/>
    <lineage>
        <taxon>Viruses</taxon>
        <taxon>Duplodnaviria</taxon>
        <taxon>Heunggongvirae</taxon>
        <taxon>Uroviricota</taxon>
        <taxon>Caudoviricetes</taxon>
        <taxon>Peduoviridae</taxon>
        <taxon>Maltschvirus</taxon>
        <taxon>Maltschvirus maltsch</taxon>
    </lineage>
</organism>
<dbReference type="EMBL" id="LR796468">
    <property type="protein sequence ID" value="CAB4146519.1"/>
    <property type="molecule type" value="Genomic_DNA"/>
</dbReference>
<evidence type="ECO:0000313" key="3">
    <source>
        <dbReference type="EMBL" id="CAB4132625.1"/>
    </source>
</evidence>
<sequence length="88" mass="10467">MYNTNPYGDNMDIQQDLFNNSPFDLLKEEVRMELKIVRDRSDNVRRGLFARHNELVKKQQSQDEKQDLMQRELDEMKAFVYGGLQKVG</sequence>
<evidence type="ECO:0000313" key="2">
    <source>
        <dbReference type="EMBL" id="CAB4127077.1"/>
    </source>
</evidence>
<evidence type="ECO:0000313" key="1">
    <source>
        <dbReference type="EMBL" id="CAB4121676.1"/>
    </source>
</evidence>
<protein>
    <submittedName>
        <fullName evidence="3">Uncharacterized protein</fullName>
    </submittedName>
</protein>
<evidence type="ECO:0000313" key="5">
    <source>
        <dbReference type="EMBL" id="CAB4200007.1"/>
    </source>
</evidence>
<proteinExistence type="predicted"/>